<dbReference type="Proteomes" id="UP000095541">
    <property type="component" value="Unassembled WGS sequence"/>
</dbReference>
<evidence type="ECO:0000313" key="1">
    <source>
        <dbReference type="EMBL" id="CUP77274.1"/>
    </source>
</evidence>
<sequence length="137" mass="15836">MKTILSCCLAIILAVSCQMKQNQNSDDSIDENMSVNSTETCMVDTVKATAIFWIDKSEVKHCKEYGFRTVKAKVFVHEDGKVDFQSFVKKQSTDLEKYIRHHLAKFQVSERMLESGYIQPGEQFVQLRCMWEKLKGK</sequence>
<reference evidence="1 2" key="1">
    <citation type="submission" date="2015-09" db="EMBL/GenBank/DDBJ databases">
        <authorList>
            <consortium name="Pathogen Informatics"/>
        </authorList>
    </citation>
    <scope>NUCLEOTIDE SEQUENCE [LARGE SCALE GENOMIC DNA]</scope>
    <source>
        <strain evidence="1 2">2789STDY5834945</strain>
    </source>
</reference>
<protein>
    <submittedName>
        <fullName evidence="1">Uncharacterized protein</fullName>
    </submittedName>
</protein>
<gene>
    <name evidence="1" type="ORF">ERS852557_01614</name>
</gene>
<proteinExistence type="predicted"/>
<dbReference type="PROSITE" id="PS51257">
    <property type="entry name" value="PROKAR_LIPOPROTEIN"/>
    <property type="match status" value="1"/>
</dbReference>
<accession>A0A174QVQ2</accession>
<dbReference type="InterPro" id="IPR032611">
    <property type="entry name" value="DUF4891"/>
</dbReference>
<dbReference type="AlphaFoldDB" id="A0A174QVQ2"/>
<dbReference type="EMBL" id="CZBI01000002">
    <property type="protein sequence ID" value="CUP77274.1"/>
    <property type="molecule type" value="Genomic_DNA"/>
</dbReference>
<organism evidence="1 2">
    <name type="scientific">Bacteroides thetaiotaomicron</name>
    <dbReference type="NCBI Taxonomy" id="818"/>
    <lineage>
        <taxon>Bacteria</taxon>
        <taxon>Pseudomonadati</taxon>
        <taxon>Bacteroidota</taxon>
        <taxon>Bacteroidia</taxon>
        <taxon>Bacteroidales</taxon>
        <taxon>Bacteroidaceae</taxon>
        <taxon>Bacteroides</taxon>
    </lineage>
</organism>
<evidence type="ECO:0000313" key="2">
    <source>
        <dbReference type="Proteomes" id="UP000095541"/>
    </source>
</evidence>
<name>A0A174QVQ2_BACT4</name>
<dbReference type="RefSeq" id="WP_055217904.1">
    <property type="nucleotide sequence ID" value="NZ_CP083679.1"/>
</dbReference>
<dbReference type="Pfam" id="PF16232">
    <property type="entry name" value="DUF4891"/>
    <property type="match status" value="1"/>
</dbReference>